<evidence type="ECO:0000256" key="2">
    <source>
        <dbReference type="SAM" id="SignalP"/>
    </source>
</evidence>
<feature type="signal peptide" evidence="2">
    <location>
        <begin position="1"/>
        <end position="27"/>
    </location>
</feature>
<dbReference type="PROSITE" id="PS51257">
    <property type="entry name" value="PROKAR_LIPOPROTEIN"/>
    <property type="match status" value="1"/>
</dbReference>
<feature type="chain" id="PRO_5046675939" evidence="2">
    <location>
        <begin position="28"/>
        <end position="313"/>
    </location>
</feature>
<dbReference type="InterPro" id="IPR044929">
    <property type="entry name" value="DNA/RNA_non-sp_Endonuclease_sf"/>
</dbReference>
<keyword evidence="2" id="KW-0732">Signal</keyword>
<organism evidence="4 5">
    <name type="scientific">Lapidilactobacillus gannanensis</name>
    <dbReference type="NCBI Taxonomy" id="2486002"/>
    <lineage>
        <taxon>Bacteria</taxon>
        <taxon>Bacillati</taxon>
        <taxon>Bacillota</taxon>
        <taxon>Bacilli</taxon>
        <taxon>Lactobacillales</taxon>
        <taxon>Lactobacillaceae</taxon>
        <taxon>Lapidilactobacillus</taxon>
    </lineage>
</organism>
<keyword evidence="4" id="KW-0378">Hydrolase</keyword>
<keyword evidence="4" id="KW-0540">Nuclease</keyword>
<sequence>MQIRQIMKLTTTLLVAGLLVACGNSEAQQKQAAAKSRSSSSYRLASKHKSAYLQEKKAVSQQAARNEKLTEKIADLQADNQTTKEQISQLKKDLTDLQAKSTAAKQATTDATTTSAQPNSAANKLADLNYQTDQEITVNNNNPVFTADDLNTAKGAWENYTNLDTHNRAVQADALLNQSLMPTSKRTALTWDPTGWHNKKTAHGWLYNRSHLIGFQLAGENNNPKNLITGTQSLNNPGMLHYEMDIAYYLKQSANNFVRYRVTPIYRGDELVARGVQLQAQSIGNNDIHFNAYIFNVEAGYNINYADGTSSAQ</sequence>
<keyword evidence="4" id="KW-0255">Endonuclease</keyword>
<protein>
    <submittedName>
        <fullName evidence="4">DNA/RNA non-specific endonuclease</fullName>
    </submittedName>
</protein>
<name>A0ABW4BQQ4_9LACO</name>
<dbReference type="RefSeq" id="WP_225420142.1">
    <property type="nucleotide sequence ID" value="NZ_JBHTOH010000038.1"/>
</dbReference>
<evidence type="ECO:0000313" key="5">
    <source>
        <dbReference type="Proteomes" id="UP001597191"/>
    </source>
</evidence>
<dbReference type="GO" id="GO:0004519">
    <property type="term" value="F:endonuclease activity"/>
    <property type="evidence" value="ECO:0007669"/>
    <property type="project" value="UniProtKB-KW"/>
</dbReference>
<dbReference type="Pfam" id="PF13930">
    <property type="entry name" value="Endonuclea_NS_2"/>
    <property type="match status" value="1"/>
</dbReference>
<feature type="coiled-coil region" evidence="1">
    <location>
        <begin position="59"/>
        <end position="107"/>
    </location>
</feature>
<dbReference type="Proteomes" id="UP001597191">
    <property type="component" value="Unassembled WGS sequence"/>
</dbReference>
<evidence type="ECO:0000256" key="1">
    <source>
        <dbReference type="SAM" id="Coils"/>
    </source>
</evidence>
<keyword evidence="5" id="KW-1185">Reference proteome</keyword>
<feature type="domain" description="Type VII secretion system protein EssD-like" evidence="3">
    <location>
        <begin position="151"/>
        <end position="282"/>
    </location>
</feature>
<comment type="caution">
    <text evidence="4">The sequence shown here is derived from an EMBL/GenBank/DDBJ whole genome shotgun (WGS) entry which is preliminary data.</text>
</comment>
<gene>
    <name evidence="4" type="ORF">ACFQ4R_06770</name>
</gene>
<accession>A0ABW4BQQ4</accession>
<dbReference type="EMBL" id="JBHTOH010000038">
    <property type="protein sequence ID" value="MFD1411302.1"/>
    <property type="molecule type" value="Genomic_DNA"/>
</dbReference>
<evidence type="ECO:0000259" key="3">
    <source>
        <dbReference type="Pfam" id="PF13930"/>
    </source>
</evidence>
<reference evidence="5" key="1">
    <citation type="journal article" date="2019" name="Int. J. Syst. Evol. Microbiol.">
        <title>The Global Catalogue of Microorganisms (GCM) 10K type strain sequencing project: providing services to taxonomists for standard genome sequencing and annotation.</title>
        <authorList>
            <consortium name="The Broad Institute Genomics Platform"/>
            <consortium name="The Broad Institute Genome Sequencing Center for Infectious Disease"/>
            <person name="Wu L."/>
            <person name="Ma J."/>
        </authorList>
    </citation>
    <scope>NUCLEOTIDE SEQUENCE [LARGE SCALE GENOMIC DNA]</scope>
    <source>
        <strain evidence="5">CCM 8937</strain>
    </source>
</reference>
<evidence type="ECO:0000313" key="4">
    <source>
        <dbReference type="EMBL" id="MFD1411302.1"/>
    </source>
</evidence>
<proteinExistence type="predicted"/>
<keyword evidence="1" id="KW-0175">Coiled coil</keyword>
<dbReference type="Gene3D" id="3.40.570.10">
    <property type="entry name" value="Extracellular Endonuclease, subunit A"/>
    <property type="match status" value="1"/>
</dbReference>
<dbReference type="InterPro" id="IPR044927">
    <property type="entry name" value="Endonuclea_NS_2"/>
</dbReference>